<dbReference type="SUPFAM" id="SSF52218">
    <property type="entry name" value="Flavoproteins"/>
    <property type="match status" value="1"/>
</dbReference>
<dbReference type="Pfam" id="PF02525">
    <property type="entry name" value="Flavodoxin_2"/>
    <property type="match status" value="1"/>
</dbReference>
<evidence type="ECO:0000313" key="4">
    <source>
        <dbReference type="EMBL" id="KPQ09539.1"/>
    </source>
</evidence>
<dbReference type="Proteomes" id="UP000050497">
    <property type="component" value="Unassembled WGS sequence"/>
</dbReference>
<comment type="caution">
    <text evidence="4">The sequence shown here is derived from an EMBL/GenBank/DDBJ whole genome shotgun (WGS) entry which is preliminary data.</text>
</comment>
<gene>
    <name evidence="5" type="ORF">GA0071312_0198</name>
    <name evidence="4" type="ORF">HLUCCO17_14560</name>
</gene>
<dbReference type="Gene3D" id="3.40.50.360">
    <property type="match status" value="1"/>
</dbReference>
<evidence type="ECO:0000313" key="5">
    <source>
        <dbReference type="EMBL" id="SCC78293.1"/>
    </source>
</evidence>
<name>A0A0P7X423_9HYPH</name>
<evidence type="ECO:0000256" key="2">
    <source>
        <dbReference type="ARBA" id="ARBA00023002"/>
    </source>
</evidence>
<reference evidence="4 6" key="1">
    <citation type="submission" date="2015-09" db="EMBL/GenBank/DDBJ databases">
        <title>Identification and resolution of microdiversity through metagenomic sequencing of parallel consortia.</title>
        <authorList>
            <person name="Nelson W.C."/>
            <person name="Romine M.F."/>
            <person name="Lindemann S.R."/>
        </authorList>
    </citation>
    <scope>NUCLEOTIDE SEQUENCE [LARGE SCALE GENOMIC DNA]</scope>
    <source>
        <strain evidence="4">HL-109</strain>
    </source>
</reference>
<dbReference type="OrthoDB" id="9798454at2"/>
<reference evidence="5 7" key="2">
    <citation type="submission" date="2016-08" db="EMBL/GenBank/DDBJ databases">
        <authorList>
            <person name="Varghese N."/>
            <person name="Submissions Spin"/>
        </authorList>
    </citation>
    <scope>NUCLEOTIDE SEQUENCE [LARGE SCALE GENOMIC DNA]</scope>
    <source>
        <strain evidence="5 7">HL-109</strain>
    </source>
</reference>
<evidence type="ECO:0000259" key="3">
    <source>
        <dbReference type="Pfam" id="PF02525"/>
    </source>
</evidence>
<organism evidence="4 6">
    <name type="scientific">Saliniramus fredricksonii</name>
    <dbReference type="NCBI Taxonomy" id="1653334"/>
    <lineage>
        <taxon>Bacteria</taxon>
        <taxon>Pseudomonadati</taxon>
        <taxon>Pseudomonadota</taxon>
        <taxon>Alphaproteobacteria</taxon>
        <taxon>Hyphomicrobiales</taxon>
        <taxon>Salinarimonadaceae</taxon>
        <taxon>Saliniramus</taxon>
    </lineage>
</organism>
<accession>A0A0P7X423</accession>
<keyword evidence="7" id="KW-1185">Reference proteome</keyword>
<dbReference type="STRING" id="1653334.GA0071312_0198"/>
<dbReference type="GO" id="GO:0003955">
    <property type="term" value="F:NAD(P)H dehydrogenase (quinone) activity"/>
    <property type="evidence" value="ECO:0007669"/>
    <property type="project" value="TreeGrafter"/>
</dbReference>
<evidence type="ECO:0000313" key="6">
    <source>
        <dbReference type="Proteomes" id="UP000050497"/>
    </source>
</evidence>
<dbReference type="RefSeq" id="WP_074443258.1">
    <property type="nucleotide sequence ID" value="NZ_FMBM01000001.1"/>
</dbReference>
<dbReference type="InterPro" id="IPR029039">
    <property type="entry name" value="Flavoprotein-like_sf"/>
</dbReference>
<dbReference type="EMBL" id="LJSX01000026">
    <property type="protein sequence ID" value="KPQ09539.1"/>
    <property type="molecule type" value="Genomic_DNA"/>
</dbReference>
<comment type="similarity">
    <text evidence="1">Belongs to the NAD(P)H dehydrogenase (quinone) family.</text>
</comment>
<proteinExistence type="inferred from homology"/>
<sequence>MTKRIAIMQGHPDPQGGHFCHALAESYRAGASAAGHVANIIDTAAMDLPHIRNQAQWKAPPTDEAVLRMQAIVGAADHLVIIYPLWLGDMPAILKSALEHLSCGGFVMAIDADGHWQQKLKGKSARVVVTMGMPALVYRLYFLSHSLKSLERNILRFAGMKPVRTTLMGRVEGEGRAAQREAWLAQMRSLGAGAA</sequence>
<dbReference type="AlphaFoldDB" id="A0A0P7X423"/>
<protein>
    <submittedName>
        <fullName evidence="4 5">NADPH-quinone reductase (Modulator of drug activity B)</fullName>
    </submittedName>
</protein>
<keyword evidence="2" id="KW-0560">Oxidoreductase</keyword>
<dbReference type="GO" id="GO:0005829">
    <property type="term" value="C:cytosol"/>
    <property type="evidence" value="ECO:0007669"/>
    <property type="project" value="TreeGrafter"/>
</dbReference>
<feature type="domain" description="Flavodoxin-like fold" evidence="3">
    <location>
        <begin position="3"/>
        <end position="188"/>
    </location>
</feature>
<evidence type="ECO:0000256" key="1">
    <source>
        <dbReference type="ARBA" id="ARBA00006252"/>
    </source>
</evidence>
<dbReference type="InterPro" id="IPR003680">
    <property type="entry name" value="Flavodoxin_fold"/>
</dbReference>
<dbReference type="InterPro" id="IPR051545">
    <property type="entry name" value="NAD(P)H_dehydrogenase_qn"/>
</dbReference>
<dbReference type="Proteomes" id="UP000182800">
    <property type="component" value="Unassembled WGS sequence"/>
</dbReference>
<dbReference type="EMBL" id="FMBM01000001">
    <property type="protein sequence ID" value="SCC78293.1"/>
    <property type="molecule type" value="Genomic_DNA"/>
</dbReference>
<evidence type="ECO:0000313" key="7">
    <source>
        <dbReference type="Proteomes" id="UP000182800"/>
    </source>
</evidence>
<dbReference type="PANTHER" id="PTHR10204:SF34">
    <property type="entry name" value="NAD(P)H DEHYDROGENASE [QUINONE] 1 ISOFORM 1"/>
    <property type="match status" value="1"/>
</dbReference>
<dbReference type="PANTHER" id="PTHR10204">
    <property type="entry name" value="NAD P H OXIDOREDUCTASE-RELATED"/>
    <property type="match status" value="1"/>
</dbReference>